<feature type="transmembrane region" description="Helical" evidence="1">
    <location>
        <begin position="89"/>
        <end position="107"/>
    </location>
</feature>
<keyword evidence="1" id="KW-0812">Transmembrane</keyword>
<sequence length="109" mass="13502">MCCGSCLKFENSRKLIKSHGILYHYNNNNHSNDRNNNKRLSYRVTLFRLCIIFFSVLIYALYFFSTLVRYKHRRYKFFPLYMYIHTWKHFHFVAAHLCLFNFLSYFLNF</sequence>
<evidence type="ECO:0000313" key="2">
    <source>
        <dbReference type="EMBL" id="MBY86621.1"/>
    </source>
</evidence>
<feature type="transmembrane region" description="Helical" evidence="1">
    <location>
        <begin position="46"/>
        <end position="68"/>
    </location>
</feature>
<name>A0A2S2R9A5_9HEMI</name>
<dbReference type="EMBL" id="GGMS01017418">
    <property type="protein sequence ID" value="MBY86621.1"/>
    <property type="molecule type" value="Transcribed_RNA"/>
</dbReference>
<keyword evidence="1" id="KW-0472">Membrane</keyword>
<accession>A0A2S2R9A5</accession>
<reference evidence="2" key="1">
    <citation type="submission" date="2018-04" db="EMBL/GenBank/DDBJ databases">
        <title>Transcriptome assembly of Sipha flava.</title>
        <authorList>
            <person name="Scully E.D."/>
            <person name="Geib S.M."/>
            <person name="Palmer N.A."/>
            <person name="Koch K."/>
            <person name="Bradshaw J."/>
            <person name="Heng-Moss T."/>
            <person name="Sarath G."/>
        </authorList>
    </citation>
    <scope>NUCLEOTIDE SEQUENCE</scope>
</reference>
<keyword evidence="1" id="KW-1133">Transmembrane helix</keyword>
<dbReference type="AlphaFoldDB" id="A0A2S2R9A5"/>
<gene>
    <name evidence="2" type="ORF">g.38253</name>
</gene>
<evidence type="ECO:0000256" key="1">
    <source>
        <dbReference type="SAM" id="Phobius"/>
    </source>
</evidence>
<organism evidence="2">
    <name type="scientific">Sipha flava</name>
    <name type="common">yellow sugarcane aphid</name>
    <dbReference type="NCBI Taxonomy" id="143950"/>
    <lineage>
        <taxon>Eukaryota</taxon>
        <taxon>Metazoa</taxon>
        <taxon>Ecdysozoa</taxon>
        <taxon>Arthropoda</taxon>
        <taxon>Hexapoda</taxon>
        <taxon>Insecta</taxon>
        <taxon>Pterygota</taxon>
        <taxon>Neoptera</taxon>
        <taxon>Paraneoptera</taxon>
        <taxon>Hemiptera</taxon>
        <taxon>Sternorrhyncha</taxon>
        <taxon>Aphidomorpha</taxon>
        <taxon>Aphidoidea</taxon>
        <taxon>Aphididae</taxon>
        <taxon>Sipha</taxon>
    </lineage>
</organism>
<protein>
    <submittedName>
        <fullName evidence="2">Uncharacterized protein</fullName>
    </submittedName>
</protein>
<proteinExistence type="predicted"/>